<reference evidence="2" key="2">
    <citation type="submission" date="2013-10" db="EMBL/GenBank/DDBJ databases">
        <authorList>
            <person name="Aslett M."/>
        </authorList>
    </citation>
    <scope>NUCLEOTIDE SEQUENCE [LARGE SCALE GENOMIC DNA]</scope>
    <source>
        <strain evidence="2">Houghton</strain>
    </source>
</reference>
<reference evidence="2" key="1">
    <citation type="submission" date="2013-10" db="EMBL/GenBank/DDBJ databases">
        <title>Genomic analysis of the causative agents of coccidiosis in chickens.</title>
        <authorList>
            <person name="Reid A.J."/>
            <person name="Blake D."/>
            <person name="Billington K."/>
            <person name="Browne H."/>
            <person name="Dunn M."/>
            <person name="Hung S."/>
            <person name="Kawahara F."/>
            <person name="Miranda-Saavedra D."/>
            <person name="Mourier T."/>
            <person name="Nagra H."/>
            <person name="Otto T.D."/>
            <person name="Rawlings N."/>
            <person name="Sanchez A."/>
            <person name="Sanders M."/>
            <person name="Subramaniam C."/>
            <person name="Tay Y."/>
            <person name="Dear P."/>
            <person name="Doerig C."/>
            <person name="Gruber A."/>
            <person name="Parkinson J."/>
            <person name="Shirley M."/>
            <person name="Wan K.L."/>
            <person name="Berriman M."/>
            <person name="Tomley F."/>
            <person name="Pain A."/>
        </authorList>
    </citation>
    <scope>NUCLEOTIDE SEQUENCE [LARGE SCALE GENOMIC DNA]</scope>
    <source>
        <strain evidence="2">Houghton</strain>
    </source>
</reference>
<evidence type="ECO:0000313" key="3">
    <source>
        <dbReference type="Proteomes" id="UP000030744"/>
    </source>
</evidence>
<evidence type="ECO:0000313" key="2">
    <source>
        <dbReference type="EMBL" id="CDJ31566.1"/>
    </source>
</evidence>
<dbReference type="GeneID" id="25381334"/>
<dbReference type="AlphaFoldDB" id="U6K3K6"/>
<dbReference type="RefSeq" id="XP_013354131.1">
    <property type="nucleotide sequence ID" value="XM_013498677.1"/>
</dbReference>
<evidence type="ECO:0000256" key="1">
    <source>
        <dbReference type="SAM" id="MobiDB-lite"/>
    </source>
</evidence>
<name>U6K3K6_9EIME</name>
<dbReference type="EMBL" id="HG683391">
    <property type="protein sequence ID" value="CDJ31566.1"/>
    <property type="molecule type" value="Genomic_DNA"/>
</dbReference>
<protein>
    <submittedName>
        <fullName evidence="2">Uncharacterized protein</fullName>
    </submittedName>
</protein>
<keyword evidence="3" id="KW-1185">Reference proteome</keyword>
<organism evidence="2 3">
    <name type="scientific">Eimeria mitis</name>
    <dbReference type="NCBI Taxonomy" id="44415"/>
    <lineage>
        <taxon>Eukaryota</taxon>
        <taxon>Sar</taxon>
        <taxon>Alveolata</taxon>
        <taxon>Apicomplexa</taxon>
        <taxon>Conoidasida</taxon>
        <taxon>Coccidia</taxon>
        <taxon>Eucoccidiorida</taxon>
        <taxon>Eimeriorina</taxon>
        <taxon>Eimeriidae</taxon>
        <taxon>Eimeria</taxon>
    </lineage>
</organism>
<dbReference type="OrthoDB" id="351873at2759"/>
<accession>U6K3K6</accession>
<feature type="region of interest" description="Disordered" evidence="1">
    <location>
        <begin position="33"/>
        <end position="70"/>
    </location>
</feature>
<gene>
    <name evidence="2" type="ORF">EMH_0067930</name>
</gene>
<sequence length="191" mass="21199">MGRSGPRKGRSALWRRVWRSISPATGYEQFTDEVELESMTPPSPSTSADAADGNADQASREDPQGQRVKHKTRVPVGVANSAHYKNPNQYYDFPLLGNSFQQSSILDFLKQEFYALMSGVDYRHLKRDVACVAEEMILAVLAEAEDTGIPNGETTRFMFEMKKPKGVNSKGGVRLEVYASKAADFDLMVGQ</sequence>
<dbReference type="Proteomes" id="UP000030744">
    <property type="component" value="Unassembled WGS sequence"/>
</dbReference>
<proteinExistence type="predicted"/>
<dbReference type="VEuPathDB" id="ToxoDB:EMH_0067930"/>